<evidence type="ECO:0000313" key="4">
    <source>
        <dbReference type="Ensembl" id="ENSAPLP00000032899.1"/>
    </source>
</evidence>
<evidence type="ECO:0000256" key="2">
    <source>
        <dbReference type="SAM" id="MobiDB-lite"/>
    </source>
</evidence>
<comment type="similarity">
    <text evidence="1">Belongs to the GADD45 family.</text>
</comment>
<dbReference type="STRING" id="8840.ENSAPLP00000032899"/>
<dbReference type="InterPro" id="IPR029064">
    <property type="entry name" value="Ribosomal_eL30-like_sf"/>
</dbReference>
<keyword evidence="5" id="KW-1185">Reference proteome</keyword>
<dbReference type="GO" id="GO:0005634">
    <property type="term" value="C:nucleus"/>
    <property type="evidence" value="ECO:0007669"/>
    <property type="project" value="InterPro"/>
</dbReference>
<evidence type="ECO:0000259" key="3">
    <source>
        <dbReference type="Pfam" id="PF01248"/>
    </source>
</evidence>
<name>A0A493U4B3_ANAPP</name>
<sequence>MTLEELVPCDSSKMQAVSEAVERVLVAAQRQDRLTVGVYESAKLMNVDPDSVVLCVLATDEEDEGDIALQIHFTLIQAFCCDNDIHILRVSGMQRLASLLGDPEPGAEPRDLHCLLVTNPHTDAWKSQGLAEVASYCAESRDRNQETEEKQAAVQPNQPKHPPILHFFFFKPERREGSSPAAPVGAGRASGAGGGRAPEPCRGVVRGHGAVPRSPGRRTVDGGTDSLTDFIFYYFFQGGAAGAGTGRAAPRAVCALRSHLESPCSRSVTESILVLSENKIICNKTDISVCVRLLLSPFLAPAGCARGGALPGFVLGWGGSSSSGLPCPNVGLCSPQGGKEGFWGGFGASP</sequence>
<dbReference type="GO" id="GO:0051726">
    <property type="term" value="P:regulation of cell cycle"/>
    <property type="evidence" value="ECO:0007669"/>
    <property type="project" value="InterPro"/>
</dbReference>
<feature type="region of interest" description="Disordered" evidence="2">
    <location>
        <begin position="175"/>
        <end position="220"/>
    </location>
</feature>
<dbReference type="Ensembl" id="ENSAPLT00000018649.1">
    <property type="protein sequence ID" value="ENSAPLP00000032899.1"/>
    <property type="gene ID" value="ENSAPLG00000028988.1"/>
</dbReference>
<dbReference type="FunFam" id="3.30.1330.30:FF:000012">
    <property type="entry name" value="growth arrest and DNA damage-inducible protein GADD45 alpha"/>
    <property type="match status" value="1"/>
</dbReference>
<dbReference type="InterPro" id="IPR024824">
    <property type="entry name" value="GADD45"/>
</dbReference>
<evidence type="ECO:0000256" key="1">
    <source>
        <dbReference type="ARBA" id="ARBA00007361"/>
    </source>
</evidence>
<dbReference type="GO" id="GO:0005737">
    <property type="term" value="C:cytoplasm"/>
    <property type="evidence" value="ECO:0007669"/>
    <property type="project" value="TreeGrafter"/>
</dbReference>
<feature type="compositionally biased region" description="Low complexity" evidence="2">
    <location>
        <begin position="178"/>
        <end position="187"/>
    </location>
</feature>
<accession>A0A493U4B3</accession>
<evidence type="ECO:0000313" key="5">
    <source>
        <dbReference type="Proteomes" id="UP000016666"/>
    </source>
</evidence>
<feature type="domain" description="Ribosomal protein eL8/eL30/eS12/Gadd45" evidence="3">
    <location>
        <begin position="20"/>
        <end position="105"/>
    </location>
</feature>
<reference evidence="4" key="3">
    <citation type="submission" date="2025-09" db="UniProtKB">
        <authorList>
            <consortium name="Ensembl"/>
        </authorList>
    </citation>
    <scope>IDENTIFICATION</scope>
</reference>
<dbReference type="GeneTree" id="ENSGT00950000182964"/>
<proteinExistence type="inferred from homology"/>
<protein>
    <submittedName>
        <fullName evidence="4">Growth arrest and DNA damage inducible beta</fullName>
    </submittedName>
</protein>
<dbReference type="PANTHER" id="PTHR10411">
    <property type="entry name" value="GROWTH ARREST AND DNA DAMAGE-INDUCIBLE PROTEIN GADD45"/>
    <property type="match status" value="1"/>
</dbReference>
<dbReference type="Proteomes" id="UP000016666">
    <property type="component" value="Unassembled WGS sequence"/>
</dbReference>
<dbReference type="Gene3D" id="3.30.1330.30">
    <property type="match status" value="1"/>
</dbReference>
<dbReference type="Pfam" id="PF01248">
    <property type="entry name" value="Ribosomal_L7Ae"/>
    <property type="match status" value="1"/>
</dbReference>
<dbReference type="AlphaFoldDB" id="A0A493U4B3"/>
<dbReference type="PANTHER" id="PTHR10411:SF5">
    <property type="entry name" value="GROWTH ARREST AND DNA DAMAGE-INDUCIBLE PROTEIN GADD45 BETA"/>
    <property type="match status" value="1"/>
</dbReference>
<dbReference type="SUPFAM" id="SSF55315">
    <property type="entry name" value="L30e-like"/>
    <property type="match status" value="1"/>
</dbReference>
<gene>
    <name evidence="4" type="primary">GADD45B</name>
</gene>
<reference evidence="4" key="2">
    <citation type="submission" date="2025-08" db="UniProtKB">
        <authorList>
            <consortium name="Ensembl"/>
        </authorList>
    </citation>
    <scope>IDENTIFICATION</scope>
</reference>
<organism evidence="4 5">
    <name type="scientific">Anas platyrhynchos platyrhynchos</name>
    <name type="common">Northern mallard</name>
    <dbReference type="NCBI Taxonomy" id="8840"/>
    <lineage>
        <taxon>Eukaryota</taxon>
        <taxon>Metazoa</taxon>
        <taxon>Chordata</taxon>
        <taxon>Craniata</taxon>
        <taxon>Vertebrata</taxon>
        <taxon>Euteleostomi</taxon>
        <taxon>Archelosauria</taxon>
        <taxon>Archosauria</taxon>
        <taxon>Dinosauria</taxon>
        <taxon>Saurischia</taxon>
        <taxon>Theropoda</taxon>
        <taxon>Coelurosauria</taxon>
        <taxon>Aves</taxon>
        <taxon>Neognathae</taxon>
        <taxon>Galloanserae</taxon>
        <taxon>Anseriformes</taxon>
        <taxon>Anatidae</taxon>
        <taxon>Anatinae</taxon>
        <taxon>Anas</taxon>
    </lineage>
</organism>
<dbReference type="InterPro" id="IPR004038">
    <property type="entry name" value="Ribosomal_eL8/eL30/eS12/Gad45"/>
</dbReference>
<reference evidence="5" key="1">
    <citation type="submission" date="2017-10" db="EMBL/GenBank/DDBJ databases">
        <title>A new Pekin duck reference genome.</title>
        <authorList>
            <person name="Hou Z.-C."/>
            <person name="Zhou Z.-K."/>
            <person name="Zhu F."/>
            <person name="Hou S.-S."/>
        </authorList>
    </citation>
    <scope>NUCLEOTIDE SEQUENCE [LARGE SCALE GENOMIC DNA]</scope>
</reference>